<dbReference type="InterPro" id="IPR029052">
    <property type="entry name" value="Metallo-depent_PP-like"/>
</dbReference>
<dbReference type="Gene3D" id="3.60.21.10">
    <property type="match status" value="1"/>
</dbReference>
<dbReference type="CDD" id="cd07411">
    <property type="entry name" value="MPP_SoxB_N"/>
    <property type="match status" value="1"/>
</dbReference>
<dbReference type="InterPro" id="IPR004843">
    <property type="entry name" value="Calcineurin-like_PHP"/>
</dbReference>
<evidence type="ECO:0000259" key="4">
    <source>
        <dbReference type="Pfam" id="PF02872"/>
    </source>
</evidence>
<comment type="caution">
    <text evidence="5">The sequence shown here is derived from an EMBL/GenBank/DDBJ whole genome shotgun (WGS) entry which is preliminary data.</text>
</comment>
<dbReference type="InterPro" id="IPR030998">
    <property type="entry name" value="Thiosulf_SoxB"/>
</dbReference>
<protein>
    <submittedName>
        <fullName evidence="5">Sulfur-oxidizing protein SoxB</fullName>
    </submittedName>
</protein>
<evidence type="ECO:0000256" key="2">
    <source>
        <dbReference type="RuleBase" id="RU362119"/>
    </source>
</evidence>
<dbReference type="InterPro" id="IPR036907">
    <property type="entry name" value="5'-Nucleotdase_C_sf"/>
</dbReference>
<dbReference type="RefSeq" id="WP_184484729.1">
    <property type="nucleotide sequence ID" value="NZ_JAAEDJ010000004.1"/>
</dbReference>
<keyword evidence="6" id="KW-1185">Reference proteome</keyword>
<dbReference type="InterPro" id="IPR041829">
    <property type="entry name" value="SoxB_N"/>
</dbReference>
<keyword evidence="2" id="KW-0547">Nucleotide-binding</keyword>
<organism evidence="5 6">
    <name type="scientific">Neoroseomonas alkaliterrae</name>
    <dbReference type="NCBI Taxonomy" id="1452450"/>
    <lineage>
        <taxon>Bacteria</taxon>
        <taxon>Pseudomonadati</taxon>
        <taxon>Pseudomonadota</taxon>
        <taxon>Alphaproteobacteria</taxon>
        <taxon>Acetobacterales</taxon>
        <taxon>Acetobacteraceae</taxon>
        <taxon>Neoroseomonas</taxon>
    </lineage>
</organism>
<feature type="signal peptide" evidence="2">
    <location>
        <begin position="1"/>
        <end position="22"/>
    </location>
</feature>
<proteinExistence type="inferred from homology"/>
<evidence type="ECO:0000313" key="5">
    <source>
        <dbReference type="EMBL" id="MBB5690188.1"/>
    </source>
</evidence>
<dbReference type="AlphaFoldDB" id="A0A840XNM4"/>
<dbReference type="GO" id="GO:0009166">
    <property type="term" value="P:nucleotide catabolic process"/>
    <property type="evidence" value="ECO:0007669"/>
    <property type="project" value="InterPro"/>
</dbReference>
<evidence type="ECO:0000313" key="6">
    <source>
        <dbReference type="Proteomes" id="UP000562254"/>
    </source>
</evidence>
<gene>
    <name evidence="5" type="ORF">FHS88_002321</name>
</gene>
<dbReference type="GO" id="GO:0000166">
    <property type="term" value="F:nucleotide binding"/>
    <property type="evidence" value="ECO:0007669"/>
    <property type="project" value="UniProtKB-KW"/>
</dbReference>
<dbReference type="GO" id="GO:0030288">
    <property type="term" value="C:outer membrane-bounded periplasmic space"/>
    <property type="evidence" value="ECO:0007669"/>
    <property type="project" value="TreeGrafter"/>
</dbReference>
<dbReference type="Pfam" id="PF00149">
    <property type="entry name" value="Metallophos"/>
    <property type="match status" value="1"/>
</dbReference>
<dbReference type="PANTHER" id="PTHR11575">
    <property type="entry name" value="5'-NUCLEOTIDASE-RELATED"/>
    <property type="match status" value="1"/>
</dbReference>
<dbReference type="Proteomes" id="UP000562254">
    <property type="component" value="Unassembled WGS sequence"/>
</dbReference>
<name>A0A840XNM4_9PROT</name>
<dbReference type="Pfam" id="PF02872">
    <property type="entry name" value="5_nucleotid_C"/>
    <property type="match status" value="1"/>
</dbReference>
<feature type="chain" id="PRO_5033113535" evidence="2">
    <location>
        <begin position="23"/>
        <end position="556"/>
    </location>
</feature>
<sequence length="556" mass="59989">MITRRDLAAAVLALAAAGRGAAAQSLPSQEELLRFQSLGQVTLLHLTDLHAQLPPMHFREPGTNVGVGESHGRPPHLTGEALLAEFGIPRGSAMAHALADLDFESLAARFGPMGGVDRLATLIAAIRAERPGRVLLLDGGDTLQGSWTALQTKGADMIEVLAHLGAEATTGHFEFTYGAERVKEIVAALPCPLLAGNVQDSEWEEDVFEHTKMFERGGVKVAVIGQAFPYTPIANPRWLIPDWRFGIKEEKLAERVRAAREDGARLVVLLSHNGFGVDRKLATRVPGIDVILTGHTHDALPVPVQVGRTLLIASGCHGKFLGRLDLDVGPEGVRGFRHALIPVFARAIRPEPEAAAMVARLRAPFAAELERPVAHAETTLWRRGNVAGTMDAVICAALQAERDAEIALSPAFRWGYAIPAGSTVTAEDIWAHTAITYPQAWRQEMTGAQIRALLEDVADNLFNPDPYYQQGGDMVRSAGLSYTLDVAAPAGRRIQDLTLSRTGAPLDPTRRYVVAGWGSVAENVEGPPVWELIFRHLAATPVLRPAPPAEVRLREG</sequence>
<reference evidence="5 6" key="1">
    <citation type="submission" date="2020-08" db="EMBL/GenBank/DDBJ databases">
        <title>Genomic Encyclopedia of Type Strains, Phase IV (KMG-IV): sequencing the most valuable type-strain genomes for metagenomic binning, comparative biology and taxonomic classification.</title>
        <authorList>
            <person name="Goeker M."/>
        </authorList>
    </citation>
    <scope>NUCLEOTIDE SEQUENCE [LARGE SCALE GENOMIC DNA]</scope>
    <source>
        <strain evidence="5 6">DSM 25895</strain>
    </source>
</reference>
<dbReference type="SUPFAM" id="SSF56300">
    <property type="entry name" value="Metallo-dependent phosphatases"/>
    <property type="match status" value="1"/>
</dbReference>
<dbReference type="PRINTS" id="PR01607">
    <property type="entry name" value="APYRASEFAMLY"/>
</dbReference>
<feature type="domain" description="Calcineurin-like phosphoesterase" evidence="3">
    <location>
        <begin position="42"/>
        <end position="298"/>
    </location>
</feature>
<dbReference type="Gene3D" id="6.10.140.570">
    <property type="match status" value="1"/>
</dbReference>
<dbReference type="PANTHER" id="PTHR11575:SF42">
    <property type="entry name" value="SULFUR OXIDATION PROTEIN SOXB"/>
    <property type="match status" value="1"/>
</dbReference>
<keyword evidence="2" id="KW-0378">Hydrolase</keyword>
<evidence type="ECO:0000259" key="3">
    <source>
        <dbReference type="Pfam" id="PF00149"/>
    </source>
</evidence>
<comment type="similarity">
    <text evidence="2">Belongs to the 5'-nucleotidase family.</text>
</comment>
<dbReference type="EMBL" id="JACIJE010000006">
    <property type="protein sequence ID" value="MBB5690188.1"/>
    <property type="molecule type" value="Genomic_DNA"/>
</dbReference>
<dbReference type="NCBIfam" id="TIGR04486">
    <property type="entry name" value="thiosulf_SoxB"/>
    <property type="match status" value="1"/>
</dbReference>
<accession>A0A840XNM4</accession>
<dbReference type="InterPro" id="IPR006179">
    <property type="entry name" value="5_nucleotidase/apyrase"/>
</dbReference>
<dbReference type="Gene3D" id="3.90.780.10">
    <property type="entry name" value="5'-Nucleotidase, C-terminal domain"/>
    <property type="match status" value="1"/>
</dbReference>
<keyword evidence="1 2" id="KW-0732">Signal</keyword>
<dbReference type="SUPFAM" id="SSF55816">
    <property type="entry name" value="5'-nucleotidase (syn. UDP-sugar hydrolase), C-terminal domain"/>
    <property type="match status" value="1"/>
</dbReference>
<evidence type="ECO:0000256" key="1">
    <source>
        <dbReference type="ARBA" id="ARBA00022729"/>
    </source>
</evidence>
<dbReference type="InterPro" id="IPR008334">
    <property type="entry name" value="5'-Nucleotdase_C"/>
</dbReference>
<feature type="domain" description="5'-Nucleotidase C-terminal" evidence="4">
    <location>
        <begin position="380"/>
        <end position="523"/>
    </location>
</feature>
<dbReference type="GO" id="GO:0016787">
    <property type="term" value="F:hydrolase activity"/>
    <property type="evidence" value="ECO:0007669"/>
    <property type="project" value="UniProtKB-KW"/>
</dbReference>